<evidence type="ECO:0000313" key="1">
    <source>
        <dbReference type="EMBL" id="KAJ7985211.1"/>
    </source>
</evidence>
<organism evidence="1 2">
    <name type="scientific">Dallia pectoralis</name>
    <name type="common">Alaska blackfish</name>
    <dbReference type="NCBI Taxonomy" id="75939"/>
    <lineage>
        <taxon>Eukaryota</taxon>
        <taxon>Metazoa</taxon>
        <taxon>Chordata</taxon>
        <taxon>Craniata</taxon>
        <taxon>Vertebrata</taxon>
        <taxon>Euteleostomi</taxon>
        <taxon>Actinopterygii</taxon>
        <taxon>Neopterygii</taxon>
        <taxon>Teleostei</taxon>
        <taxon>Protacanthopterygii</taxon>
        <taxon>Esociformes</taxon>
        <taxon>Umbridae</taxon>
        <taxon>Dallia</taxon>
    </lineage>
</organism>
<protein>
    <submittedName>
        <fullName evidence="1">Uncharacterized protein</fullName>
    </submittedName>
</protein>
<sequence>MYGETQSWVTWLSGATAELKAGSPQPRPAGCEGSERLNTVISQAHTKRDAARHAGSPSTETPRETAEAGGRVPNASPPEGPRRPRTLATQCALSVIGRGWGVPL</sequence>
<evidence type="ECO:0000313" key="2">
    <source>
        <dbReference type="Proteomes" id="UP001157502"/>
    </source>
</evidence>
<keyword evidence="2" id="KW-1185">Reference proteome</keyword>
<name>A0ACC2F1J9_DALPE</name>
<accession>A0ACC2F1J9</accession>
<reference evidence="1" key="1">
    <citation type="submission" date="2021-05" db="EMBL/GenBank/DDBJ databases">
        <authorList>
            <person name="Pan Q."/>
            <person name="Jouanno E."/>
            <person name="Zahm M."/>
            <person name="Klopp C."/>
            <person name="Cabau C."/>
            <person name="Louis A."/>
            <person name="Berthelot C."/>
            <person name="Parey E."/>
            <person name="Roest Crollius H."/>
            <person name="Montfort J."/>
            <person name="Robinson-Rechavi M."/>
            <person name="Bouchez O."/>
            <person name="Lampietro C."/>
            <person name="Lopez Roques C."/>
            <person name="Donnadieu C."/>
            <person name="Postlethwait J."/>
            <person name="Bobe J."/>
            <person name="Dillon D."/>
            <person name="Chandos A."/>
            <person name="von Hippel F."/>
            <person name="Guiguen Y."/>
        </authorList>
    </citation>
    <scope>NUCLEOTIDE SEQUENCE</scope>
    <source>
        <strain evidence="1">YG-Jan2019</strain>
    </source>
</reference>
<comment type="caution">
    <text evidence="1">The sequence shown here is derived from an EMBL/GenBank/DDBJ whole genome shotgun (WGS) entry which is preliminary data.</text>
</comment>
<dbReference type="Proteomes" id="UP001157502">
    <property type="component" value="Chromosome 36"/>
</dbReference>
<gene>
    <name evidence="1" type="ORF">DPEC_G00349730</name>
</gene>
<dbReference type="EMBL" id="CM055763">
    <property type="protein sequence ID" value="KAJ7985211.1"/>
    <property type="molecule type" value="Genomic_DNA"/>
</dbReference>
<proteinExistence type="predicted"/>